<comment type="caution">
    <text evidence="2">The sequence shown here is derived from an EMBL/GenBank/DDBJ whole genome shotgun (WGS) entry which is preliminary data.</text>
</comment>
<protein>
    <recommendedName>
        <fullName evidence="4">Serine/threonine protein kinase</fullName>
    </recommendedName>
</protein>
<proteinExistence type="predicted"/>
<dbReference type="VEuPathDB" id="FungiDB:RhiirFUN_005082"/>
<evidence type="ECO:0000313" key="2">
    <source>
        <dbReference type="EMBL" id="CAB5388582.1"/>
    </source>
</evidence>
<feature type="coiled-coil region" evidence="1">
    <location>
        <begin position="1087"/>
        <end position="1659"/>
    </location>
</feature>
<dbReference type="VEuPathDB" id="FungiDB:RhiirFUN_005017"/>
<name>A0A915ZU61_9GLOM</name>
<keyword evidence="1" id="KW-0175">Coiled coil</keyword>
<reference evidence="2" key="1">
    <citation type="submission" date="2020-05" db="EMBL/GenBank/DDBJ databases">
        <authorList>
            <person name="Rincon C."/>
            <person name="Sanders R I."/>
            <person name="Robbins C."/>
            <person name="Chaturvedi A."/>
        </authorList>
    </citation>
    <scope>NUCLEOTIDE SEQUENCE</scope>
    <source>
        <strain evidence="2">CHB12</strain>
    </source>
</reference>
<dbReference type="Proteomes" id="UP000684084">
    <property type="component" value="Unassembled WGS sequence"/>
</dbReference>
<evidence type="ECO:0000313" key="3">
    <source>
        <dbReference type="Proteomes" id="UP000684084"/>
    </source>
</evidence>
<accession>A0A915ZU61</accession>
<feature type="coiled-coil region" evidence="1">
    <location>
        <begin position="1716"/>
        <end position="1747"/>
    </location>
</feature>
<evidence type="ECO:0000256" key="1">
    <source>
        <dbReference type="SAM" id="Coils"/>
    </source>
</evidence>
<dbReference type="EMBL" id="CAGKOT010000062">
    <property type="protein sequence ID" value="CAB5388582.1"/>
    <property type="molecule type" value="Genomic_DNA"/>
</dbReference>
<gene>
    <name evidence="2" type="ORF">CHRIB12_LOCUS20653</name>
</gene>
<organism evidence="2 3">
    <name type="scientific">Rhizophagus irregularis</name>
    <dbReference type="NCBI Taxonomy" id="588596"/>
    <lineage>
        <taxon>Eukaryota</taxon>
        <taxon>Fungi</taxon>
        <taxon>Fungi incertae sedis</taxon>
        <taxon>Mucoromycota</taxon>
        <taxon>Glomeromycotina</taxon>
        <taxon>Glomeromycetes</taxon>
        <taxon>Glomerales</taxon>
        <taxon>Glomeraceae</taxon>
        <taxon>Rhizophagus</taxon>
    </lineage>
</organism>
<dbReference type="OrthoDB" id="7783855at2759"/>
<evidence type="ECO:0008006" key="4">
    <source>
        <dbReference type="Google" id="ProtNLM"/>
    </source>
</evidence>
<sequence>MEQRIKKANINYYDRNEFVNIEEIGELYKANWKKDGKLVTLKSFKLDDDNVREIAHEIKLRANNDINDVMMELYGITKNSSDNYLLVVEYAEGGTLQCWNGDPDKRPTIRKVVTALKLMISSLDPEYSESSLSKQKQIIQQFNLNHGLFLNGYNIEPSKQAVFTEDGELNMSLYEGQPLVYTFINDRNSRINLLDFNSDDNDVKLDESLRPSDICINFPVAEITYTADLSKTFSNFINDDRGKLYEMYGHHFPRKIFIGGKLFIDGLKSFTSTQIDIFITYLTWIYNTAKYEKEIPFNNLSALNFFPKILTPDGINLDNHKKLTKWMNDLYQDDTVEIISYNNLVPIYQLKSDKISLVDEIQPGVANFKEKLTLENWVKNTKYIRWVKEFQLHRGLIIDKKLKLKISKENAIDLINIPNVNSSNKFCLSIVKPTTTLDDMLIDNNVFSDNEDISSFPFIKVSDDLSHEDYAHFLVKCEQYKVLLNRDNIKPSEKFKLIIERALENMKPHIFLQEIFENYGHFIPLSIILGKSLKNTIENSSYISKRIDLESPVFESLKSHLADFSIPCLLTQKGDIIEKNSLSEWIQNINNDLEIIEFNNIIPLYDILEVEQKKEIDIILNKRNNFRIIMTGSIDLKYSDITKQLIVGIRPPVEKKNYEIFGSIVSKNNSKLKDIFVTFGSYEIDQFTATIRTSKKINIKDYYILWMMIGNPSELSVFGPNNREIQVEYVKQSIKLQRNNSYSITTSHQLSQGYDISIKCFKPIEIKFAGWSKNCVHLNISNPKSIKSDIDNVEIAICVLNSGHEKSWIDINAKKYSIGCILTENNYLDIVSNAQKYLKTTYPTKNEREKETMLVISKKNLENHLDLSEFVNLEKLNCSGNDLTSLDISKNKHLTEIDCSQNKIISLDLSNCLYIKSITANCNQLIDIRLPIVNSEKLEYLNLLDNSFSQNLNYFSRFVNLKELLIGSIDGDRIQQGKFNKFYGSMKPLKSMIKLKSLSINNTDIDSGLEFLPDCITNFRCLADKRSEAKVKKIYDQLGIYTLNSVDAFQGRYNLKAWKENWKTVKEKEALLNQIKQIEELTSSDKLNELEKEESNLIAKEVELVEKNNHLEVEIKNLEQVTNNLKQLVNELNAKLEQKEVAYQQTKEQLEEKEEKLKSFTGEKLENFTTEKLMEKEELNKEIGNLKKMLLDKEKDVEQSEKQLEEINTELETKEKESDNLKNELDNIKSSLTEIQNKKAELSKLKKKLEHEKKFSKTGTSGLRKQMDDLKKELQSLKNQEIKAKELKNELEEIRRNKNRLQNEKAQQQDIVEDLQKEQTNLQENLKNLNNKLKEKEGLINKLEQQKEQQIKDLQNKLEDCLDKLKNKEELIEELQNKFDEEIRKHQENLSFLNSKLKNKEKLIEELQNKLDEETKKYHISQENLASLNNKLKNKEKFIVELQSKLDEETKKYQISQENLASLNNELKNKEEIIEELQNNLNEETRKYQISQENLASLNDELKNKGEIIEELQNNLNEEIRKYQISQENLSSLNNELKNKEEIIEELQNKLDEETKKYQENLASLNSKLKNKEKLIEELQNNLNEETKKYQISQENLISLNNELENREELIEKLQSNLDEETRKYQVSQENITSLNNQLKNKEGLINELQQQGEVIKNRIRETNILLPQIQTKNTKLKELIDTVKKKDLGKKGKLLIDNMLEKHKNFILGDNDSASKELEKINQKLIEDYELTNKEINEILNTHEEVIRFDIQLTSLLNPESE</sequence>